<proteinExistence type="predicted"/>
<dbReference type="Proteomes" id="UP000066480">
    <property type="component" value="Chromosome"/>
</dbReference>
<protein>
    <submittedName>
        <fullName evidence="1">Uncharacterized protein</fullName>
    </submittedName>
</protein>
<accession>A0A0K1JKS9</accession>
<reference evidence="1 2" key="1">
    <citation type="submission" date="2015-03" db="EMBL/GenBank/DDBJ databases">
        <title>Luteipulveratus halotolerans sp. nov., a novel actinobacterium (Dermacoccaceae) from Sarawak, Malaysia.</title>
        <authorList>
            <person name="Juboi H."/>
            <person name="Basik A."/>
            <person name="Shamsul S.S."/>
            <person name="Arnold P."/>
            <person name="Schmitt E.K."/>
            <person name="Sanglier J.-J."/>
            <person name="Yeo T."/>
        </authorList>
    </citation>
    <scope>NUCLEOTIDE SEQUENCE [LARGE SCALE GENOMIC DNA]</scope>
    <source>
        <strain evidence="1 2">MN07-A0370</strain>
    </source>
</reference>
<dbReference type="EMBL" id="CP011112">
    <property type="protein sequence ID" value="AKU17329.1"/>
    <property type="molecule type" value="Genomic_DNA"/>
</dbReference>
<dbReference type="AlphaFoldDB" id="A0A0K1JKS9"/>
<sequence>MYAATSPDAEIVSSASGTVAALDTARGESYVVTGIPVCVRHGDSLTIRRVTSVLDETDPLIKGFAVSGSSSADRAPRISKGTLQASGLGSQHEVHARCDQGQGQTLSLEVARGTDDMALLAMTRVQYGPKAERDSMMLDLEVLLCNPQPLSINCRDAASTTPSR</sequence>
<dbReference type="KEGG" id="lmoi:VV02_18180"/>
<name>A0A0K1JKS9_9MICO</name>
<evidence type="ECO:0000313" key="1">
    <source>
        <dbReference type="EMBL" id="AKU17329.1"/>
    </source>
</evidence>
<evidence type="ECO:0000313" key="2">
    <source>
        <dbReference type="Proteomes" id="UP000066480"/>
    </source>
</evidence>
<gene>
    <name evidence="1" type="ORF">VV02_18180</name>
</gene>
<keyword evidence="2" id="KW-1185">Reference proteome</keyword>
<organism evidence="1 2">
    <name type="scientific">Luteipulveratus mongoliensis</name>
    <dbReference type="NCBI Taxonomy" id="571913"/>
    <lineage>
        <taxon>Bacteria</taxon>
        <taxon>Bacillati</taxon>
        <taxon>Actinomycetota</taxon>
        <taxon>Actinomycetes</taxon>
        <taxon>Micrococcales</taxon>
        <taxon>Dermacoccaceae</taxon>
        <taxon>Luteipulveratus</taxon>
    </lineage>
</organism>